<name>A0A2U1PB50_ARTAN</name>
<dbReference type="GO" id="GO:0016788">
    <property type="term" value="F:hydrolase activity, acting on ester bonds"/>
    <property type="evidence" value="ECO:0007669"/>
    <property type="project" value="InterPro"/>
</dbReference>
<dbReference type="PANTHER" id="PTHR22835">
    <property type="entry name" value="ZINC FINGER FYVE DOMAIN CONTAINING PROTEIN"/>
    <property type="match status" value="1"/>
</dbReference>
<evidence type="ECO:0000313" key="7">
    <source>
        <dbReference type="EMBL" id="PWA82959.1"/>
    </source>
</evidence>
<dbReference type="EMBL" id="PKPP01001408">
    <property type="protein sequence ID" value="PWA82959.1"/>
    <property type="molecule type" value="Genomic_DNA"/>
</dbReference>
<feature type="region of interest" description="Disordered" evidence="5">
    <location>
        <begin position="1108"/>
        <end position="1140"/>
    </location>
</feature>
<feature type="compositionally biased region" description="Polar residues" evidence="5">
    <location>
        <begin position="1126"/>
        <end position="1140"/>
    </location>
</feature>
<dbReference type="Pfam" id="PF05212">
    <property type="entry name" value="DUF707"/>
    <property type="match status" value="1"/>
</dbReference>
<protein>
    <recommendedName>
        <fullName evidence="9">GDSL esterase/lipase</fullName>
    </recommendedName>
</protein>
<keyword evidence="8" id="KW-1185">Reference proteome</keyword>
<evidence type="ECO:0000256" key="2">
    <source>
        <dbReference type="ARBA" id="ARBA00022729"/>
    </source>
</evidence>
<feature type="chain" id="PRO_5015396424" description="GDSL esterase/lipase" evidence="6">
    <location>
        <begin position="26"/>
        <end position="1140"/>
    </location>
</feature>
<feature type="signal peptide" evidence="6">
    <location>
        <begin position="1"/>
        <end position="25"/>
    </location>
</feature>
<evidence type="ECO:0000256" key="5">
    <source>
        <dbReference type="SAM" id="MobiDB-lite"/>
    </source>
</evidence>
<dbReference type="STRING" id="35608.A0A2U1PB50"/>
<dbReference type="PANTHER" id="PTHR22835:SF546">
    <property type="entry name" value="GDSL-LIKE LIPASE_ACYLHYDROLASE"/>
    <property type="match status" value="1"/>
</dbReference>
<proteinExistence type="inferred from homology"/>
<keyword evidence="4" id="KW-0325">Glycoprotein</keyword>
<keyword evidence="2 6" id="KW-0732">Signal</keyword>
<evidence type="ECO:0000256" key="1">
    <source>
        <dbReference type="ARBA" id="ARBA00008668"/>
    </source>
</evidence>
<dbReference type="AlphaFoldDB" id="A0A2U1PB50"/>
<evidence type="ECO:0000256" key="3">
    <source>
        <dbReference type="ARBA" id="ARBA00022801"/>
    </source>
</evidence>
<evidence type="ECO:0000256" key="4">
    <source>
        <dbReference type="ARBA" id="ARBA00023180"/>
    </source>
</evidence>
<comment type="caution">
    <text evidence="7">The sequence shown here is derived from an EMBL/GenBank/DDBJ whole genome shotgun (WGS) entry which is preliminary data.</text>
</comment>
<dbReference type="Gene3D" id="3.40.50.1110">
    <property type="entry name" value="SGNH hydrolase"/>
    <property type="match status" value="2"/>
</dbReference>
<sequence>MEPSSKLSVILVLAMFILCVHFAMGDDAKERCSYAGVYNFGDSNSDTGGISAAFEPIKSPYGMTYFKKPVGRVTDGRLLFDFLVEYIGLPYVSAYLDTINTDYRHGANFATGGSTIRNPTESIYVAGISPFSLNMQTIQFTQFKARIIDLWSARHPAADISQLPRPADFSKVLITMDIGQNDLSVGFRTLNEQQLRAAIPDIISEFANSVQKLYQQGAKSFWIHNTGPVGCLPTETFYVKNPKPGYLDQYGCIKYQNNMAIEFNKQLKARVIKLRSELTNAAITYVDVYTAKYKLISSTKENGFDDPHKVCCGYHENDAHIFCAQTGIVNGTKVFGDACANPATYVSWDGVHMTEAANKWVANQVLNGSLSDPPIPPHSSQKMESFDKLAAAFLIAMFICVVRGDKEHCSYSGIYNFGDSNSDTGGYSAAIVPISSPYGMTFFKKPVGRPSDGRLVLDFLAEYIGLPYVSAYLDTINTDYRHGANFATSGSTIRSANSFISLGSTSPFYLQIQTTQYTQLKSRIIDLWSSRHLKADKSQLQKPGDFSKALFTMDIGQNDLILGFFTLSKKEQRAAIPDIIDEFAISVKKLYQQGARWFWIHNTGPVGCLPSLAINVQNPKPGYLDRYGCIKYQNNIAMEFNKQLKARVMKLRSELTEAAITYVDIYSAKYKLISNTKEYGFNDPLKVCCGFHVDDVHIFCGNSVTVNGTTVLSDACANPATYVSWDGIHMTEAANRWLANQVLNGSLSDPPIPKTNMHSTEPTSIDLRDIQDKYPGISTQAALNVWSSMQQNKLIQSDNYRSTKIWAPDNPRGAETLPPGLVERESDLYLRRLWGTPSEDLSIKPKYLIAFTVGYDQKENIDKAMKKFSENFTLVLFHYDGRTSEWNEFEWSKRAIHISAHKQSKWWYAKRFLHPDIVAPYDYIFIWDEDLGLDDFDAEKYIELMKKHGLEISQPGLSENSGLFSWQMTRKRNDTEVHKLAKEKEGWCADPHLPPCAAFIEIMAPVFSRNAWRCVWHMIQNDLVHGWGLDFALRRCVEPAHEKIGVVDAQPIVHQTLPSLGNQGIRQKGKAPRAAVKERCKREWVMFQIRMALAERAYFKMKAMASNQTNTTDHSDKSQSDEPKNTKSIISEPLHTSKTF</sequence>
<evidence type="ECO:0008006" key="9">
    <source>
        <dbReference type="Google" id="ProtNLM"/>
    </source>
</evidence>
<dbReference type="OrthoDB" id="1600564at2759"/>
<organism evidence="7 8">
    <name type="scientific">Artemisia annua</name>
    <name type="common">Sweet wormwood</name>
    <dbReference type="NCBI Taxonomy" id="35608"/>
    <lineage>
        <taxon>Eukaryota</taxon>
        <taxon>Viridiplantae</taxon>
        <taxon>Streptophyta</taxon>
        <taxon>Embryophyta</taxon>
        <taxon>Tracheophyta</taxon>
        <taxon>Spermatophyta</taxon>
        <taxon>Magnoliopsida</taxon>
        <taxon>eudicotyledons</taxon>
        <taxon>Gunneridae</taxon>
        <taxon>Pentapetalae</taxon>
        <taxon>asterids</taxon>
        <taxon>campanulids</taxon>
        <taxon>Asterales</taxon>
        <taxon>Asteraceae</taxon>
        <taxon>Asteroideae</taxon>
        <taxon>Anthemideae</taxon>
        <taxon>Artemisiinae</taxon>
        <taxon>Artemisia</taxon>
    </lineage>
</organism>
<evidence type="ECO:0000313" key="8">
    <source>
        <dbReference type="Proteomes" id="UP000245207"/>
    </source>
</evidence>
<gene>
    <name evidence="7" type="ORF">CTI12_AA132480</name>
</gene>
<dbReference type="InterPro" id="IPR036514">
    <property type="entry name" value="SGNH_hydro_sf"/>
</dbReference>
<dbReference type="Proteomes" id="UP000245207">
    <property type="component" value="Unassembled WGS sequence"/>
</dbReference>
<dbReference type="InterPro" id="IPR007877">
    <property type="entry name" value="DUF707"/>
</dbReference>
<accession>A0A2U1PB50</accession>
<dbReference type="Pfam" id="PF00657">
    <property type="entry name" value="Lipase_GDSL"/>
    <property type="match status" value="2"/>
</dbReference>
<dbReference type="CDD" id="cd01837">
    <property type="entry name" value="SGNH_plant_lipase_like"/>
    <property type="match status" value="2"/>
</dbReference>
<keyword evidence="3" id="KW-0378">Hydrolase</keyword>
<reference evidence="7 8" key="1">
    <citation type="journal article" date="2018" name="Mol. Plant">
        <title>The genome of Artemisia annua provides insight into the evolution of Asteraceae family and artemisinin biosynthesis.</title>
        <authorList>
            <person name="Shen Q."/>
            <person name="Zhang L."/>
            <person name="Liao Z."/>
            <person name="Wang S."/>
            <person name="Yan T."/>
            <person name="Shi P."/>
            <person name="Liu M."/>
            <person name="Fu X."/>
            <person name="Pan Q."/>
            <person name="Wang Y."/>
            <person name="Lv Z."/>
            <person name="Lu X."/>
            <person name="Zhang F."/>
            <person name="Jiang W."/>
            <person name="Ma Y."/>
            <person name="Chen M."/>
            <person name="Hao X."/>
            <person name="Li L."/>
            <person name="Tang Y."/>
            <person name="Lv G."/>
            <person name="Zhou Y."/>
            <person name="Sun X."/>
            <person name="Brodelius P.E."/>
            <person name="Rose J.K.C."/>
            <person name="Tang K."/>
        </authorList>
    </citation>
    <scope>NUCLEOTIDE SEQUENCE [LARGE SCALE GENOMIC DNA]</scope>
    <source>
        <strain evidence="8">cv. Huhao1</strain>
        <tissue evidence="7">Leaf</tissue>
    </source>
</reference>
<dbReference type="InterPro" id="IPR035669">
    <property type="entry name" value="SGNH_plant_lipase-like"/>
</dbReference>
<feature type="compositionally biased region" description="Basic and acidic residues" evidence="5">
    <location>
        <begin position="1113"/>
        <end position="1125"/>
    </location>
</feature>
<dbReference type="InterPro" id="IPR001087">
    <property type="entry name" value="GDSL"/>
</dbReference>
<dbReference type="SUPFAM" id="SSF52266">
    <property type="entry name" value="SGNH hydrolase"/>
    <property type="match status" value="2"/>
</dbReference>
<comment type="similarity">
    <text evidence="1">Belongs to the 'GDSL' lipolytic enzyme family.</text>
</comment>
<evidence type="ECO:0000256" key="6">
    <source>
        <dbReference type="SAM" id="SignalP"/>
    </source>
</evidence>